<keyword evidence="1" id="KW-0808">Transferase</keyword>
<gene>
    <name evidence="2" type="ORF">ACFP81_12995</name>
</gene>
<name>A0ABW1YEK5_9DEIO</name>
<sequence length="310" mass="34596">MLQTSPPTHALLWCRAITRQHSHTFYRGSLLYPPGQREAVWAVYAACRVGDDIADSGLPPQQAQAELAQWWKQIEAAYAGEPGSADMQVALAWAVARYPVPLEAFAELYQGFLMDLCGYEYRTISDLTLYCRRVAGVVGYMVAPIGGYRGGASTLQAALLLGQAMQLTNILRDVGEDLRLGRLYLPAELLSEYGVAAADLRAGRMSAEYRALLQHLESLARQWYDQGASGIPLLEGRARYGVAVAARLYAGILDELAARDYDNLRHRAFVSDRRKLALTLLEVHAQSPYARWCPLTRAEKRWPRRRVRPG</sequence>
<dbReference type="CDD" id="cd00683">
    <property type="entry name" value="Trans_IPPS_HH"/>
    <property type="match status" value="1"/>
</dbReference>
<evidence type="ECO:0000313" key="2">
    <source>
        <dbReference type="EMBL" id="MFC6592822.1"/>
    </source>
</evidence>
<comment type="caution">
    <text evidence="2">The sequence shown here is derived from an EMBL/GenBank/DDBJ whole genome shotgun (WGS) entry which is preliminary data.</text>
</comment>
<dbReference type="SFLD" id="SFLDS00005">
    <property type="entry name" value="Isoprenoid_Synthase_Type_I"/>
    <property type="match status" value="1"/>
</dbReference>
<dbReference type="PROSITE" id="PS01045">
    <property type="entry name" value="SQUALEN_PHYTOEN_SYN_2"/>
    <property type="match status" value="1"/>
</dbReference>
<organism evidence="2 3">
    <name type="scientific">Deinococcus lacus</name>
    <dbReference type="NCBI Taxonomy" id="392561"/>
    <lineage>
        <taxon>Bacteria</taxon>
        <taxon>Thermotogati</taxon>
        <taxon>Deinococcota</taxon>
        <taxon>Deinococci</taxon>
        <taxon>Deinococcales</taxon>
        <taxon>Deinococcaceae</taxon>
        <taxon>Deinococcus</taxon>
    </lineage>
</organism>
<dbReference type="RefSeq" id="WP_380083945.1">
    <property type="nucleotide sequence ID" value="NZ_JBHSWD010000002.1"/>
</dbReference>
<dbReference type="Gene3D" id="1.10.600.10">
    <property type="entry name" value="Farnesyl Diphosphate Synthase"/>
    <property type="match status" value="1"/>
</dbReference>
<dbReference type="Pfam" id="PF00494">
    <property type="entry name" value="SQS_PSY"/>
    <property type="match status" value="1"/>
</dbReference>
<proteinExistence type="predicted"/>
<dbReference type="InterPro" id="IPR002060">
    <property type="entry name" value="Squ/phyt_synthse"/>
</dbReference>
<reference evidence="3" key="1">
    <citation type="journal article" date="2019" name="Int. J. Syst. Evol. Microbiol.">
        <title>The Global Catalogue of Microorganisms (GCM) 10K type strain sequencing project: providing services to taxonomists for standard genome sequencing and annotation.</title>
        <authorList>
            <consortium name="The Broad Institute Genomics Platform"/>
            <consortium name="The Broad Institute Genome Sequencing Center for Infectious Disease"/>
            <person name="Wu L."/>
            <person name="Ma J."/>
        </authorList>
    </citation>
    <scope>NUCLEOTIDE SEQUENCE [LARGE SCALE GENOMIC DNA]</scope>
    <source>
        <strain evidence="3">CGMCC 1.15772</strain>
    </source>
</reference>
<accession>A0ABW1YEK5</accession>
<evidence type="ECO:0000313" key="3">
    <source>
        <dbReference type="Proteomes" id="UP001596297"/>
    </source>
</evidence>
<dbReference type="EMBL" id="JBHSWD010000002">
    <property type="protein sequence ID" value="MFC6592822.1"/>
    <property type="molecule type" value="Genomic_DNA"/>
</dbReference>
<dbReference type="InterPro" id="IPR008949">
    <property type="entry name" value="Isoprenoid_synthase_dom_sf"/>
</dbReference>
<dbReference type="SFLD" id="SFLDG01212">
    <property type="entry name" value="Phytoene_synthase_like"/>
    <property type="match status" value="1"/>
</dbReference>
<dbReference type="SUPFAM" id="SSF48576">
    <property type="entry name" value="Terpenoid synthases"/>
    <property type="match status" value="1"/>
</dbReference>
<dbReference type="PANTHER" id="PTHR31480">
    <property type="entry name" value="BIFUNCTIONAL LYCOPENE CYCLASE/PHYTOENE SYNTHASE"/>
    <property type="match status" value="1"/>
</dbReference>
<dbReference type="InterPro" id="IPR019845">
    <property type="entry name" value="Squalene/phytoene_synthase_CS"/>
</dbReference>
<protein>
    <submittedName>
        <fullName evidence="2">Phytoene/squalene synthase family protein</fullName>
    </submittedName>
</protein>
<dbReference type="Proteomes" id="UP001596297">
    <property type="component" value="Unassembled WGS sequence"/>
</dbReference>
<dbReference type="InterPro" id="IPR044843">
    <property type="entry name" value="Trans_IPPS_bact-type"/>
</dbReference>
<dbReference type="SFLD" id="SFLDG01018">
    <property type="entry name" value="Squalene/Phytoene_Synthase_Lik"/>
    <property type="match status" value="1"/>
</dbReference>
<keyword evidence="3" id="KW-1185">Reference proteome</keyword>
<evidence type="ECO:0000256" key="1">
    <source>
        <dbReference type="ARBA" id="ARBA00022679"/>
    </source>
</evidence>
<dbReference type="InterPro" id="IPR033904">
    <property type="entry name" value="Trans_IPPS_HH"/>
</dbReference>